<dbReference type="Proteomes" id="UP000266934">
    <property type="component" value="Chromosome"/>
</dbReference>
<feature type="transmembrane region" description="Helical" evidence="7">
    <location>
        <begin position="91"/>
        <end position="115"/>
    </location>
</feature>
<evidence type="ECO:0000313" key="8">
    <source>
        <dbReference type="EMBL" id="BBF93905.1"/>
    </source>
</evidence>
<comment type="subcellular location">
    <subcellularLocation>
        <location evidence="1">Cell membrane</location>
        <topology evidence="1">Multi-pass membrane protein</topology>
    </subcellularLocation>
</comment>
<gene>
    <name evidence="8" type="ORF">BLTE_25900</name>
</gene>
<dbReference type="GO" id="GO:0015109">
    <property type="term" value="F:chromate transmembrane transporter activity"/>
    <property type="evidence" value="ECO:0007669"/>
    <property type="project" value="InterPro"/>
</dbReference>
<evidence type="ECO:0000256" key="3">
    <source>
        <dbReference type="ARBA" id="ARBA00022475"/>
    </source>
</evidence>
<feature type="transmembrane region" description="Helical" evidence="7">
    <location>
        <begin position="155"/>
        <end position="188"/>
    </location>
</feature>
<dbReference type="OrthoDB" id="8969999at2"/>
<dbReference type="NCBIfam" id="TIGR00937">
    <property type="entry name" value="2A51"/>
    <property type="match status" value="1"/>
</dbReference>
<evidence type="ECO:0000256" key="1">
    <source>
        <dbReference type="ARBA" id="ARBA00004651"/>
    </source>
</evidence>
<protein>
    <recommendedName>
        <fullName evidence="10">Chromate transporter</fullName>
    </recommendedName>
</protein>
<dbReference type="PANTHER" id="PTHR33567">
    <property type="entry name" value="CHROMATE ION TRANSPORTER (EUROFUNG)"/>
    <property type="match status" value="1"/>
</dbReference>
<feature type="transmembrane region" description="Helical" evidence="7">
    <location>
        <begin position="237"/>
        <end position="257"/>
    </location>
</feature>
<feature type="transmembrane region" description="Helical" evidence="7">
    <location>
        <begin position="396"/>
        <end position="429"/>
    </location>
</feature>
<feature type="transmembrane region" description="Helical" evidence="7">
    <location>
        <begin position="200"/>
        <end position="225"/>
    </location>
</feature>
<evidence type="ECO:0008006" key="10">
    <source>
        <dbReference type="Google" id="ProtNLM"/>
    </source>
</evidence>
<sequence length="433" mass="44401">MTETPPTLAPTTLAPTLAGLTRAFLAVGILSFGGPAAQIALMHRLAVEDRGWLDEGQFLRALNFCMLLPGPEAQQLATYIGWRLKGWRGGVIAGGLFVLPGALVMLALSVAYVLFATSPLIGGLFFGIKAAVLAIVLEALIRISRRVLKQRQAQAVAVAALLAVGLFALPFPLVVAGAALAGALLFAAAAEAPPAAARPAAAGLWPAAIAALLWLAPLGLIAATLGPGHVLFEIGAFFAKLAVVTFGGAYAILAYLAEQAVGRGWASPADMLTGLGLAETTPGPLILVTQFAGFLGAYRAPEPFAPLAAGLLGAAVTTWVTFAPSFLWIFAGAPWLETLQANRRLAAALQGITAAVVGVMAHLAAWFALHALFAAVETVRLGPVRLLVPDPASFDVRAAVLAAIAMALVFVARRGLVATVAIMAGLGVLASLI</sequence>
<dbReference type="AlphaFoldDB" id="A0A348G2X2"/>
<evidence type="ECO:0000256" key="5">
    <source>
        <dbReference type="ARBA" id="ARBA00022989"/>
    </source>
</evidence>
<dbReference type="Pfam" id="PF02417">
    <property type="entry name" value="Chromate_transp"/>
    <property type="match status" value="2"/>
</dbReference>
<dbReference type="PIRSF" id="PIRSF004810">
    <property type="entry name" value="ChrA"/>
    <property type="match status" value="1"/>
</dbReference>
<feature type="transmembrane region" description="Helical" evidence="7">
    <location>
        <begin position="20"/>
        <end position="41"/>
    </location>
</feature>
<comment type="similarity">
    <text evidence="2">Belongs to the chromate ion transporter (CHR) (TC 2.A.51) family.</text>
</comment>
<accession>A0A348G2X2</accession>
<dbReference type="RefSeq" id="WP_126401074.1">
    <property type="nucleotide sequence ID" value="NZ_AP018907.1"/>
</dbReference>
<evidence type="ECO:0000256" key="2">
    <source>
        <dbReference type="ARBA" id="ARBA00005262"/>
    </source>
</evidence>
<name>A0A348G2X2_9HYPH</name>
<evidence type="ECO:0000313" key="9">
    <source>
        <dbReference type="Proteomes" id="UP000266934"/>
    </source>
</evidence>
<evidence type="ECO:0000256" key="6">
    <source>
        <dbReference type="ARBA" id="ARBA00023136"/>
    </source>
</evidence>
<keyword evidence="9" id="KW-1185">Reference proteome</keyword>
<reference evidence="8 9" key="1">
    <citation type="submission" date="2018-08" db="EMBL/GenBank/DDBJ databases">
        <title>Complete genome sequencing of Blastochloris tepida GI.</title>
        <authorList>
            <person name="Tsukatani Y."/>
            <person name="Mori H."/>
        </authorList>
    </citation>
    <scope>NUCLEOTIDE SEQUENCE [LARGE SCALE GENOMIC DNA]</scope>
    <source>
        <strain evidence="8 9">GI</strain>
    </source>
</reference>
<dbReference type="KEGG" id="blag:BLTE_25900"/>
<feature type="transmembrane region" description="Helical" evidence="7">
    <location>
        <begin position="121"/>
        <end position="143"/>
    </location>
</feature>
<keyword evidence="5 7" id="KW-1133">Transmembrane helix</keyword>
<evidence type="ECO:0000256" key="4">
    <source>
        <dbReference type="ARBA" id="ARBA00022692"/>
    </source>
</evidence>
<dbReference type="PANTHER" id="PTHR33567:SF3">
    <property type="entry name" value="CHROMATE ION TRANSPORTER (EUROFUNG)"/>
    <property type="match status" value="1"/>
</dbReference>
<evidence type="ECO:0000256" key="7">
    <source>
        <dbReference type="SAM" id="Phobius"/>
    </source>
</evidence>
<feature type="transmembrane region" description="Helical" evidence="7">
    <location>
        <begin position="304"/>
        <end position="331"/>
    </location>
</feature>
<proteinExistence type="inferred from homology"/>
<dbReference type="GO" id="GO:0005886">
    <property type="term" value="C:plasma membrane"/>
    <property type="evidence" value="ECO:0007669"/>
    <property type="project" value="UniProtKB-SubCell"/>
</dbReference>
<dbReference type="InterPro" id="IPR003370">
    <property type="entry name" value="Chromate_transpt"/>
</dbReference>
<organism evidence="8 9">
    <name type="scientific">Blastochloris tepida</name>
    <dbReference type="NCBI Taxonomy" id="2233851"/>
    <lineage>
        <taxon>Bacteria</taxon>
        <taxon>Pseudomonadati</taxon>
        <taxon>Pseudomonadota</taxon>
        <taxon>Alphaproteobacteria</taxon>
        <taxon>Hyphomicrobiales</taxon>
        <taxon>Blastochloridaceae</taxon>
        <taxon>Blastochloris</taxon>
    </lineage>
</organism>
<dbReference type="InterPro" id="IPR014047">
    <property type="entry name" value="Chr_Tranpt_l_chain"/>
</dbReference>
<keyword evidence="6 7" id="KW-0472">Membrane</keyword>
<feature type="transmembrane region" description="Helical" evidence="7">
    <location>
        <begin position="352"/>
        <end position="376"/>
    </location>
</feature>
<keyword evidence="4 7" id="KW-0812">Transmembrane</keyword>
<keyword evidence="3" id="KW-1003">Cell membrane</keyword>
<dbReference type="EMBL" id="AP018907">
    <property type="protein sequence ID" value="BBF93905.1"/>
    <property type="molecule type" value="Genomic_DNA"/>
</dbReference>